<protein>
    <submittedName>
        <fullName evidence="1">Uncharacterized protein</fullName>
    </submittedName>
</protein>
<evidence type="ECO:0000313" key="2">
    <source>
        <dbReference type="Proteomes" id="UP000824533"/>
    </source>
</evidence>
<reference evidence="1 2" key="1">
    <citation type="journal article" date="2021" name="Front. Genet.">
        <title>Chromosome-Level Genome Assembly Reveals Significant Gene Expansion in the Toll and IMD Signaling Pathways of Dendrolimus kikuchii.</title>
        <authorList>
            <person name="Zhou J."/>
            <person name="Wu P."/>
            <person name="Xiong Z."/>
            <person name="Liu N."/>
            <person name="Zhao N."/>
            <person name="Ji M."/>
            <person name="Qiu Y."/>
            <person name="Yang B."/>
        </authorList>
    </citation>
    <scope>NUCLEOTIDE SEQUENCE [LARGE SCALE GENOMIC DNA]</scope>
    <source>
        <strain evidence="1">Ann1</strain>
    </source>
</reference>
<keyword evidence="2" id="KW-1185">Reference proteome</keyword>
<comment type="caution">
    <text evidence="1">The sequence shown here is derived from an EMBL/GenBank/DDBJ whole genome shotgun (WGS) entry which is preliminary data.</text>
</comment>
<proteinExistence type="predicted"/>
<evidence type="ECO:0000313" key="1">
    <source>
        <dbReference type="EMBL" id="KAJ0172847.1"/>
    </source>
</evidence>
<sequence>MAFLYIRCSCVSAVRRRRRGPNTSRPASLRSALGFGTQPLKLLLKPHRTYVLIVFFRCRGMDAVYPCAGSALARGRRLRRAAGAGAPARLRHRTMPVTFAEIKEVDEENEEAMSEIGEERKRRPDVLEERLGRQFTEFRRRRAKGEALREREADAEGATPSGVTRAGSEPSALHRESPSSPADT</sequence>
<accession>A0ACC1CMN3</accession>
<name>A0ACC1CMN3_9NEOP</name>
<organism evidence="1 2">
    <name type="scientific">Dendrolimus kikuchii</name>
    <dbReference type="NCBI Taxonomy" id="765133"/>
    <lineage>
        <taxon>Eukaryota</taxon>
        <taxon>Metazoa</taxon>
        <taxon>Ecdysozoa</taxon>
        <taxon>Arthropoda</taxon>
        <taxon>Hexapoda</taxon>
        <taxon>Insecta</taxon>
        <taxon>Pterygota</taxon>
        <taxon>Neoptera</taxon>
        <taxon>Endopterygota</taxon>
        <taxon>Lepidoptera</taxon>
        <taxon>Glossata</taxon>
        <taxon>Ditrysia</taxon>
        <taxon>Bombycoidea</taxon>
        <taxon>Lasiocampidae</taxon>
        <taxon>Dendrolimus</taxon>
    </lineage>
</organism>
<dbReference type="Proteomes" id="UP000824533">
    <property type="component" value="Linkage Group LG21"/>
</dbReference>
<gene>
    <name evidence="1" type="ORF">K1T71_011986</name>
</gene>
<dbReference type="EMBL" id="CM034407">
    <property type="protein sequence ID" value="KAJ0172847.1"/>
    <property type="molecule type" value="Genomic_DNA"/>
</dbReference>